<dbReference type="GO" id="GO:0005507">
    <property type="term" value="F:copper ion binding"/>
    <property type="evidence" value="ECO:0007669"/>
    <property type="project" value="InterPro"/>
</dbReference>
<comment type="similarity">
    <text evidence="1">Belongs to the multicopper oxidase family.</text>
</comment>
<evidence type="ECO:0000256" key="2">
    <source>
        <dbReference type="ARBA" id="ARBA00022723"/>
    </source>
</evidence>
<evidence type="ECO:0000256" key="5">
    <source>
        <dbReference type="SAM" id="Phobius"/>
    </source>
</evidence>
<name>A0A6G0TQG5_APHGL</name>
<comment type="caution">
    <text evidence="9">The sequence shown here is derived from an EMBL/GenBank/DDBJ whole genome shotgun (WGS) entry which is preliminary data.</text>
</comment>
<keyword evidence="3" id="KW-0560">Oxidoreductase</keyword>
<sequence length="719" mass="81690">MKPQCSTIVLFYYCCCTIAVLCLTGAVSQRHEYEQDDATADVHPCQRECRVDEPPKTCEYHFKVEWYYTMSKACYDCPYNITDCYRPDCVPADGVAKPIIVINRSLPGPSIQVCLGDTVMVDVENAMMEESTSVHWHGHHQRNSPYMDGVPYVTQCPVPPHSSFRYVYVADNEGTHFWHSHSGCQRGDGAFGSFVVRAPKSRDVHRDMYDVDVHIITVTDWLHELGIRKFLAHYHGSGNNKPETILINGRGRYKVFDGGYRTPLAQFNVTRGKRYRFRLINAGFLNCPISMSIDNHTFTMIATDGYNVQPVVVDSFVSYAGERWDFVVEATANVGNYWMRFRGLMDCDERFTKAFEVSILHYDGASDEEPEGIPTYDNTLHSGIQLNALNKGSGLMDTATVSELEDATPPKYDLRLEKKPDVTLFMSYDFYSLDNPHFHKPMLYGFKQVSHKSERVYTPQINKMSFKLPSFPLLSQREMIEPWMSCDHIKKDCSNEFCECTNIIRVPLGSVVELFLIDKGVTYNANHPFHLHGHPFRVVAMERVGNHTTVEEIEQMDRDGRIVRNLRTAPLKDTVTVPDGGFTILRFLADNPGYWLFHCHIEFHVEVGMATVFKIGEDWDMPPSPPGFPKCGNYNGKGLVSILNSENMDLASVYVKKNESSQSDDLDIDIESRTNMISTLGKWWPFVGGAHPYVASTASINSSYFSILLCIVISFLVIE</sequence>
<dbReference type="FunFam" id="2.60.40.420:FF:000045">
    <property type="entry name" value="Laccase 2"/>
    <property type="match status" value="1"/>
</dbReference>
<dbReference type="FunFam" id="2.60.40.420:FF:000031">
    <property type="entry name" value="Laccase-2 isoform A"/>
    <property type="match status" value="1"/>
</dbReference>
<dbReference type="GO" id="GO:0005886">
    <property type="term" value="C:plasma membrane"/>
    <property type="evidence" value="ECO:0007669"/>
    <property type="project" value="TreeGrafter"/>
</dbReference>
<evidence type="ECO:0000256" key="4">
    <source>
        <dbReference type="ARBA" id="ARBA00023008"/>
    </source>
</evidence>
<dbReference type="CDD" id="cd13884">
    <property type="entry name" value="CuRO_2_tcLCC_insect_like"/>
    <property type="match status" value="1"/>
</dbReference>
<dbReference type="InterPro" id="IPR045087">
    <property type="entry name" value="Cu-oxidase_fam"/>
</dbReference>
<dbReference type="Pfam" id="PF07732">
    <property type="entry name" value="Cu-oxidase_3"/>
    <property type="match status" value="1"/>
</dbReference>
<feature type="domain" description="Plastocyanin-like" evidence="8">
    <location>
        <begin position="89"/>
        <end position="200"/>
    </location>
</feature>
<dbReference type="InterPro" id="IPR001117">
    <property type="entry name" value="Cu-oxidase_2nd"/>
</dbReference>
<dbReference type="AlphaFoldDB" id="A0A6G0TQG5"/>
<dbReference type="GO" id="GO:0016491">
    <property type="term" value="F:oxidoreductase activity"/>
    <property type="evidence" value="ECO:0007669"/>
    <property type="project" value="UniProtKB-KW"/>
</dbReference>
<keyword evidence="5" id="KW-0812">Transmembrane</keyword>
<keyword evidence="5" id="KW-0472">Membrane</keyword>
<dbReference type="PANTHER" id="PTHR11709">
    <property type="entry name" value="MULTI-COPPER OXIDASE"/>
    <property type="match status" value="1"/>
</dbReference>
<gene>
    <name evidence="9" type="ORF">AGLY_007316</name>
</gene>
<keyword evidence="2" id="KW-0479">Metal-binding</keyword>
<accession>A0A6G0TQG5</accession>
<evidence type="ECO:0000259" key="8">
    <source>
        <dbReference type="Pfam" id="PF07732"/>
    </source>
</evidence>
<evidence type="ECO:0000259" key="7">
    <source>
        <dbReference type="Pfam" id="PF07731"/>
    </source>
</evidence>
<feature type="domain" description="Plastocyanin-like" evidence="7">
    <location>
        <begin position="490"/>
        <end position="616"/>
    </location>
</feature>
<dbReference type="CDD" id="cd13858">
    <property type="entry name" value="CuRO_1_tcLCC2_insect_like"/>
    <property type="match status" value="1"/>
</dbReference>
<dbReference type="InterPro" id="IPR011706">
    <property type="entry name" value="Cu-oxidase_C"/>
</dbReference>
<dbReference type="InterPro" id="IPR011707">
    <property type="entry name" value="Cu-oxidase-like_N"/>
</dbReference>
<evidence type="ECO:0000313" key="10">
    <source>
        <dbReference type="Proteomes" id="UP000475862"/>
    </source>
</evidence>
<dbReference type="Proteomes" id="UP000475862">
    <property type="component" value="Unassembled WGS sequence"/>
</dbReference>
<dbReference type="EMBL" id="VYZN01000023">
    <property type="protein sequence ID" value="KAE9536527.1"/>
    <property type="molecule type" value="Genomic_DNA"/>
</dbReference>
<evidence type="ECO:0000313" key="9">
    <source>
        <dbReference type="EMBL" id="KAE9536527.1"/>
    </source>
</evidence>
<keyword evidence="4" id="KW-0186">Copper</keyword>
<dbReference type="SUPFAM" id="SSF49503">
    <property type="entry name" value="Cupredoxins"/>
    <property type="match status" value="3"/>
</dbReference>
<dbReference type="OrthoDB" id="2121828at2759"/>
<dbReference type="InterPro" id="IPR008972">
    <property type="entry name" value="Cupredoxin"/>
</dbReference>
<dbReference type="InterPro" id="IPR033138">
    <property type="entry name" value="Cu_oxidase_CS"/>
</dbReference>
<evidence type="ECO:0000256" key="1">
    <source>
        <dbReference type="ARBA" id="ARBA00010609"/>
    </source>
</evidence>
<dbReference type="Pfam" id="PF00394">
    <property type="entry name" value="Cu-oxidase"/>
    <property type="match status" value="1"/>
</dbReference>
<evidence type="ECO:0000256" key="3">
    <source>
        <dbReference type="ARBA" id="ARBA00023002"/>
    </source>
</evidence>
<dbReference type="CDD" id="cd13905">
    <property type="entry name" value="CuRO_3_tcLLC2_insect_like"/>
    <property type="match status" value="1"/>
</dbReference>
<dbReference type="PROSITE" id="PS00079">
    <property type="entry name" value="MULTICOPPER_OXIDASE1"/>
    <property type="match status" value="1"/>
</dbReference>
<dbReference type="Gene3D" id="2.60.40.420">
    <property type="entry name" value="Cupredoxins - blue copper proteins"/>
    <property type="match status" value="3"/>
</dbReference>
<dbReference type="GO" id="GO:0006826">
    <property type="term" value="P:iron ion transport"/>
    <property type="evidence" value="ECO:0007669"/>
    <property type="project" value="TreeGrafter"/>
</dbReference>
<protein>
    <submittedName>
        <fullName evidence="9">Uncharacterized protein</fullName>
    </submittedName>
</protein>
<dbReference type="InterPro" id="IPR002355">
    <property type="entry name" value="Cu_oxidase_Cu_BS"/>
</dbReference>
<dbReference type="PANTHER" id="PTHR11709:SF394">
    <property type="entry name" value="FI03373P-RELATED"/>
    <property type="match status" value="1"/>
</dbReference>
<dbReference type="PROSITE" id="PS00080">
    <property type="entry name" value="MULTICOPPER_OXIDASE2"/>
    <property type="match status" value="1"/>
</dbReference>
<keyword evidence="10" id="KW-1185">Reference proteome</keyword>
<feature type="transmembrane region" description="Helical" evidence="5">
    <location>
        <begin position="7"/>
        <end position="27"/>
    </location>
</feature>
<reference evidence="9 10" key="1">
    <citation type="submission" date="2019-08" db="EMBL/GenBank/DDBJ databases">
        <title>The genome of the soybean aphid Biotype 1, its phylome, world population structure and adaptation to the North American continent.</title>
        <authorList>
            <person name="Giordano R."/>
            <person name="Donthu R.K."/>
            <person name="Hernandez A.G."/>
            <person name="Wright C.L."/>
            <person name="Zimin A.V."/>
        </authorList>
    </citation>
    <scope>NUCLEOTIDE SEQUENCE [LARGE SCALE GENOMIC DNA]</scope>
    <source>
        <tissue evidence="9">Whole aphids</tissue>
    </source>
</reference>
<feature type="domain" description="Plastocyanin-like" evidence="6">
    <location>
        <begin position="214"/>
        <end position="365"/>
    </location>
</feature>
<organism evidence="9 10">
    <name type="scientific">Aphis glycines</name>
    <name type="common">Soybean aphid</name>
    <dbReference type="NCBI Taxonomy" id="307491"/>
    <lineage>
        <taxon>Eukaryota</taxon>
        <taxon>Metazoa</taxon>
        <taxon>Ecdysozoa</taxon>
        <taxon>Arthropoda</taxon>
        <taxon>Hexapoda</taxon>
        <taxon>Insecta</taxon>
        <taxon>Pterygota</taxon>
        <taxon>Neoptera</taxon>
        <taxon>Paraneoptera</taxon>
        <taxon>Hemiptera</taxon>
        <taxon>Sternorrhyncha</taxon>
        <taxon>Aphidomorpha</taxon>
        <taxon>Aphidoidea</taxon>
        <taxon>Aphididae</taxon>
        <taxon>Aphidini</taxon>
        <taxon>Aphis</taxon>
        <taxon>Aphis</taxon>
    </lineage>
</organism>
<keyword evidence="5" id="KW-1133">Transmembrane helix</keyword>
<proteinExistence type="inferred from homology"/>
<evidence type="ECO:0000259" key="6">
    <source>
        <dbReference type="Pfam" id="PF00394"/>
    </source>
</evidence>
<dbReference type="Pfam" id="PF07731">
    <property type="entry name" value="Cu-oxidase_2"/>
    <property type="match status" value="1"/>
</dbReference>